<feature type="chain" id="PRO_5046425514" evidence="1">
    <location>
        <begin position="23"/>
        <end position="183"/>
    </location>
</feature>
<proteinExistence type="predicted"/>
<feature type="domain" description="Chalcone isomerase" evidence="2">
    <location>
        <begin position="85"/>
        <end position="181"/>
    </location>
</feature>
<protein>
    <submittedName>
        <fullName evidence="3">Chalcone isomerase family protein</fullName>
    </submittedName>
</protein>
<comment type="caution">
    <text evidence="3">The sequence shown here is derived from an EMBL/GenBank/DDBJ whole genome shotgun (WGS) entry which is preliminary data.</text>
</comment>
<sequence length="183" mass="20205">MLGLMLSVMLGGLLLSPLSARAQDKAPAAPAEVRQLWPTPHLQGQARLRFIGLHIYDIRLWLQEPLRGGAWAQQPLALEIAYARNLDGLKIAERSLTEMQRGGPIDEATSARWLAEMKRLFPNVKGGDRITGVFQPGQAAAFLHNGRPLGEVRDARFAQAFFGIWLAPHSSEPQMREQLLGAP</sequence>
<dbReference type="Pfam" id="PF16036">
    <property type="entry name" value="Chalcone_3"/>
    <property type="match status" value="1"/>
</dbReference>
<name>A0ABS5DT07_9BURK</name>
<dbReference type="Proteomes" id="UP000672097">
    <property type="component" value="Unassembled WGS sequence"/>
</dbReference>
<dbReference type="GO" id="GO:0016853">
    <property type="term" value="F:isomerase activity"/>
    <property type="evidence" value="ECO:0007669"/>
    <property type="project" value="UniProtKB-KW"/>
</dbReference>
<evidence type="ECO:0000259" key="2">
    <source>
        <dbReference type="Pfam" id="PF16036"/>
    </source>
</evidence>
<keyword evidence="1" id="KW-0732">Signal</keyword>
<dbReference type="EMBL" id="JAGQDG010000001">
    <property type="protein sequence ID" value="MBQ0934280.1"/>
    <property type="molecule type" value="Genomic_DNA"/>
</dbReference>
<organism evidence="3 4">
    <name type="scientific">Ideonella paludis</name>
    <dbReference type="NCBI Taxonomy" id="1233411"/>
    <lineage>
        <taxon>Bacteria</taxon>
        <taxon>Pseudomonadati</taxon>
        <taxon>Pseudomonadota</taxon>
        <taxon>Betaproteobacteria</taxon>
        <taxon>Burkholderiales</taxon>
        <taxon>Sphaerotilaceae</taxon>
        <taxon>Ideonella</taxon>
    </lineage>
</organism>
<gene>
    <name evidence="3" type="ORF">KAK11_02990</name>
</gene>
<evidence type="ECO:0000313" key="4">
    <source>
        <dbReference type="Proteomes" id="UP000672097"/>
    </source>
</evidence>
<keyword evidence="3" id="KW-0413">Isomerase</keyword>
<dbReference type="InterPro" id="IPR016087">
    <property type="entry name" value="Chalcone_isomerase"/>
</dbReference>
<accession>A0ABS5DT07</accession>
<evidence type="ECO:0000313" key="3">
    <source>
        <dbReference type="EMBL" id="MBQ0934280.1"/>
    </source>
</evidence>
<keyword evidence="4" id="KW-1185">Reference proteome</keyword>
<reference evidence="3 4" key="1">
    <citation type="submission" date="2021-04" db="EMBL/GenBank/DDBJ databases">
        <title>The genome sequence of type strain Ideonella paludis KCTC 32238.</title>
        <authorList>
            <person name="Liu Y."/>
        </authorList>
    </citation>
    <scope>NUCLEOTIDE SEQUENCE [LARGE SCALE GENOMIC DNA]</scope>
    <source>
        <strain evidence="3 4">KCTC 32238</strain>
    </source>
</reference>
<evidence type="ECO:0000256" key="1">
    <source>
        <dbReference type="SAM" id="SignalP"/>
    </source>
</evidence>
<feature type="signal peptide" evidence="1">
    <location>
        <begin position="1"/>
        <end position="22"/>
    </location>
</feature>